<comment type="caution">
    <text evidence="1">The sequence shown here is derived from an EMBL/GenBank/DDBJ whole genome shotgun (WGS) entry which is preliminary data.</text>
</comment>
<protein>
    <recommendedName>
        <fullName evidence="3">Serine protease</fullName>
    </recommendedName>
</protein>
<reference evidence="1 2" key="1">
    <citation type="journal article" date="2019" name="Int. J. Syst. Evol. Microbiol.">
        <title>The Global Catalogue of Microorganisms (GCM) 10K type strain sequencing project: providing services to taxonomists for standard genome sequencing and annotation.</title>
        <authorList>
            <consortium name="The Broad Institute Genomics Platform"/>
            <consortium name="The Broad Institute Genome Sequencing Center for Infectious Disease"/>
            <person name="Wu L."/>
            <person name="Ma J."/>
        </authorList>
    </citation>
    <scope>NUCLEOTIDE SEQUENCE [LARGE SCALE GENOMIC DNA]</scope>
    <source>
        <strain evidence="1 2">JCM 13002</strain>
    </source>
</reference>
<dbReference type="Gene3D" id="2.40.10.120">
    <property type="match status" value="1"/>
</dbReference>
<name>A0ABN1U5A5_9ACTN</name>
<evidence type="ECO:0000313" key="2">
    <source>
        <dbReference type="Proteomes" id="UP001499987"/>
    </source>
</evidence>
<dbReference type="InterPro" id="IPR009003">
    <property type="entry name" value="Peptidase_S1_PA"/>
</dbReference>
<keyword evidence="2" id="KW-1185">Reference proteome</keyword>
<dbReference type="Proteomes" id="UP001499987">
    <property type="component" value="Unassembled WGS sequence"/>
</dbReference>
<accession>A0ABN1U5A5</accession>
<dbReference type="EMBL" id="BAAALD010000121">
    <property type="protein sequence ID" value="GAA1120830.1"/>
    <property type="molecule type" value="Genomic_DNA"/>
</dbReference>
<proteinExistence type="predicted"/>
<dbReference type="RefSeq" id="WP_344627825.1">
    <property type="nucleotide sequence ID" value="NZ_BAAALD010000121.1"/>
</dbReference>
<dbReference type="SUPFAM" id="SSF50494">
    <property type="entry name" value="Trypsin-like serine proteases"/>
    <property type="match status" value="1"/>
</dbReference>
<gene>
    <name evidence="1" type="ORF">GCM10009663_70540</name>
</gene>
<evidence type="ECO:0008006" key="3">
    <source>
        <dbReference type="Google" id="ProtNLM"/>
    </source>
</evidence>
<dbReference type="Pfam" id="PF13365">
    <property type="entry name" value="Trypsin_2"/>
    <property type="match status" value="1"/>
</dbReference>
<sequence length="508" mass="55300">MIDRQAYHRDALGAATVRVETRDADGSELGSGTGFFVTENWVLTCAHVVPDGHTRVFYDGQELDAEVLCRDPEDGDFSSHDGSLYALPDVALLKVTATTGPLPDHACVELQRVTPQKDDRLFAWGWPSIAGLSMWEGMPMDFEALRCVQGASHPLLKTTCGQVQPGASGAPVVHLDSGVVIGLIKLTRDKSSSAGAVVVPTAMILDALTHHDLEAANRRAAPSDENATMAAHRRRLGRVLARVRDELADVPDEWRRSMLAAAWAVEAAGPVDSEDLALALLGIPLEQLCVALRALSGARHNADKACMLLRYAACCSWVRSRPWVAPDGAALLARERDASSPRVVHISCTDGLTLEWYVRRAPVTTDWQAVPLSAPDAETDPGTGLPLRLVHSIRAELLHDTTRVEDPNDTRAVEALWRRKGSQALQHARNRIFVLPAGSSDVDRDLLDRLQQQFPACLFVISAPRVSPGIKRFPRLVSLPVSLSAADEEQAVEDYQDTKYQVELAANL</sequence>
<evidence type="ECO:0000313" key="1">
    <source>
        <dbReference type="EMBL" id="GAA1120830.1"/>
    </source>
</evidence>
<organism evidence="1 2">
    <name type="scientific">Kitasatospora arboriphila</name>
    <dbReference type="NCBI Taxonomy" id="258052"/>
    <lineage>
        <taxon>Bacteria</taxon>
        <taxon>Bacillati</taxon>
        <taxon>Actinomycetota</taxon>
        <taxon>Actinomycetes</taxon>
        <taxon>Kitasatosporales</taxon>
        <taxon>Streptomycetaceae</taxon>
        <taxon>Kitasatospora</taxon>
    </lineage>
</organism>